<evidence type="ECO:0000313" key="2">
    <source>
        <dbReference type="EMBL" id="SUZ47273.1"/>
    </source>
</evidence>
<feature type="transmembrane region" description="Helical" evidence="1">
    <location>
        <begin position="14"/>
        <end position="36"/>
    </location>
</feature>
<name>A0A381N0V2_9ZZZZ</name>
<sequence length="39" mass="4529">MGETEQTLEMGRRFLFISWHDIAVLSYLSIQLAIVAEYP</sequence>
<dbReference type="EMBL" id="UINC01000008">
    <property type="protein sequence ID" value="SUZ47273.1"/>
    <property type="molecule type" value="Genomic_DNA"/>
</dbReference>
<keyword evidence="1" id="KW-0472">Membrane</keyword>
<gene>
    <name evidence="2" type="ORF">METZ01_LOCUS127</name>
</gene>
<keyword evidence="1" id="KW-0812">Transmembrane</keyword>
<accession>A0A381N0V2</accession>
<proteinExistence type="predicted"/>
<dbReference type="AlphaFoldDB" id="A0A381N0V2"/>
<evidence type="ECO:0000256" key="1">
    <source>
        <dbReference type="SAM" id="Phobius"/>
    </source>
</evidence>
<reference evidence="2" key="1">
    <citation type="submission" date="2018-05" db="EMBL/GenBank/DDBJ databases">
        <authorList>
            <person name="Lanie J.A."/>
            <person name="Ng W.-L."/>
            <person name="Kazmierczak K.M."/>
            <person name="Andrzejewski T.M."/>
            <person name="Davidsen T.M."/>
            <person name="Wayne K.J."/>
            <person name="Tettelin H."/>
            <person name="Glass J.I."/>
            <person name="Rusch D."/>
            <person name="Podicherti R."/>
            <person name="Tsui H.-C.T."/>
            <person name="Winkler M.E."/>
        </authorList>
    </citation>
    <scope>NUCLEOTIDE SEQUENCE</scope>
</reference>
<keyword evidence="1" id="KW-1133">Transmembrane helix</keyword>
<organism evidence="2">
    <name type="scientific">marine metagenome</name>
    <dbReference type="NCBI Taxonomy" id="408172"/>
    <lineage>
        <taxon>unclassified sequences</taxon>
        <taxon>metagenomes</taxon>
        <taxon>ecological metagenomes</taxon>
    </lineage>
</organism>
<protein>
    <submittedName>
        <fullName evidence="2">Uncharacterized protein</fullName>
    </submittedName>
</protein>